<comment type="caution">
    <text evidence="1">The sequence shown here is derived from an EMBL/GenBank/DDBJ whole genome shotgun (WGS) entry which is preliminary data.</text>
</comment>
<evidence type="ECO:0000313" key="2">
    <source>
        <dbReference type="Proteomes" id="UP000230859"/>
    </source>
</evidence>
<gene>
    <name evidence="1" type="ORF">COV74_02055</name>
</gene>
<proteinExistence type="predicted"/>
<name>A0A2H0LRL7_9BACT</name>
<evidence type="ECO:0000313" key="1">
    <source>
        <dbReference type="EMBL" id="PIQ87090.1"/>
    </source>
</evidence>
<reference evidence="1 2" key="1">
    <citation type="submission" date="2017-09" db="EMBL/GenBank/DDBJ databases">
        <title>Depth-based differentiation of microbial function through sediment-hosted aquifers and enrichment of novel symbionts in the deep terrestrial subsurface.</title>
        <authorList>
            <person name="Probst A.J."/>
            <person name="Ladd B."/>
            <person name="Jarett J.K."/>
            <person name="Geller-Mcgrath D.E."/>
            <person name="Sieber C.M."/>
            <person name="Emerson J.B."/>
            <person name="Anantharaman K."/>
            <person name="Thomas B.C."/>
            <person name="Malmstrom R."/>
            <person name="Stieglmeier M."/>
            <person name="Klingl A."/>
            <person name="Woyke T."/>
            <person name="Ryan C.M."/>
            <person name="Banfield J.F."/>
        </authorList>
    </citation>
    <scope>NUCLEOTIDE SEQUENCE [LARGE SCALE GENOMIC DNA]</scope>
    <source>
        <strain evidence="1">CG11_big_fil_rev_8_21_14_0_20_45_26</strain>
    </source>
</reference>
<dbReference type="AlphaFoldDB" id="A0A2H0LRL7"/>
<organism evidence="1 2">
    <name type="scientific">Candidatus Abzuiibacterium crystallinum</name>
    <dbReference type="NCBI Taxonomy" id="1974748"/>
    <lineage>
        <taxon>Bacteria</taxon>
        <taxon>Pseudomonadati</taxon>
        <taxon>Candidatus Omnitrophota</taxon>
        <taxon>Candidatus Abzuiibacterium</taxon>
    </lineage>
</organism>
<dbReference type="Proteomes" id="UP000230859">
    <property type="component" value="Unassembled WGS sequence"/>
</dbReference>
<accession>A0A2H0LRL7</accession>
<sequence>MKTKCDAGHRDRWHRTLTGLMIFGLLMASQPLFALTEAELTEVQLAPMETSAAYQQFMRRPTTELSKLIYLIDRFRPAKLEILYGTQYYDTSFAAPFVRAFLATHYKNETAQYWVLHWCSTAIPFGNTIWVRFPNGENYEARKILLDELAALEESLKTVRSKSSHRQTIPSL</sequence>
<dbReference type="EMBL" id="PCVY01000020">
    <property type="protein sequence ID" value="PIQ87090.1"/>
    <property type="molecule type" value="Genomic_DNA"/>
</dbReference>
<protein>
    <submittedName>
        <fullName evidence="1">Uncharacterized protein</fullName>
    </submittedName>
</protein>